<dbReference type="STRING" id="74557.A0A1V9ZQM6"/>
<dbReference type="GO" id="GO:0008270">
    <property type="term" value="F:zinc ion binding"/>
    <property type="evidence" value="ECO:0007669"/>
    <property type="project" value="UniProtKB-KW"/>
</dbReference>
<dbReference type="InterPro" id="IPR036020">
    <property type="entry name" value="WW_dom_sf"/>
</dbReference>
<keyword evidence="1" id="KW-0479">Metal-binding</keyword>
<sequence length="1902" mass="208768">MLAPGWEQQQDSQGRVFYVNHTTRETSWTPPSTLPLPPGWEEMRDDQGRVYFVDHTTRTTTWIDPRESQLTQIVTDFDRYSRENEFSTSSINAQVPEEIPVAAEPVVVAPVINSQPKAMSATKTLGPKTNKIYFPPVMVPDSARMDCTHCRLKFGVLRRRHHCRLCGGLFCGECTENKIPIPTLEGRHSACRRCYRNAQAGEYSTIVGLIALLTQSSNSSIPQAVEQLVALANILAVAKSEKDTSLGKESIAQLNDIAAAGGVGVFCGLIKDKNPQDVQIHALDVLANVVALYNSTGTKQAGEICANSGVCQSIGLCLASGIEELEIHAFNAIYHLCQSNSPNCLKALRIAGVGVHAGEVLMVTQNLDVERDAVKCLQHYLIGNEANTADFVQHNGVGVLFTAFLDFGRALDLDGLDPNLLCLIECLIAMSEPQKREFQFETPLLLQIYDTCLPMLSIPELKRKVFLLLNEIVSDQNYALTLATQNLPLLNALTNRLDSEDQEDAIRTLYFMCKNMQNNSPIVNSLANANGLGRVLQWLSICTQQVPPSGSIDVQQHLLGVLAAFTAVPEFANITAQEKGVSIVLAFLFHKPMLLEVTLQILSRLATFCGGVVSEIVGFGALDILEGALIDPKSSVLVKEAVLLFIEQLGRQMGPDTCVSSSTSNAIFELVKDERLQSTAIRAVTSLSAVRPAFQTKVLTSVYTPTLHPMILESIMNRERLLEVLGCMQTLAANPAFLDAGGIMSTCAIIQQQQQTYNDPVVLATALDLLVAMLSCGASTPAWNNPASIQKSWATLIEYFTYLGVSSHDLTARVLGGLLVMLSHPVWKQQFVALYVQTQSRQGECIDFFELLGELLGKSYEEENSILLSPLLNIFLELATSREIMPYLIQADAHTVIINGFKYSSTSDHVLLITKAFLQSPQFQTCILNQQEALDNIVQFYSNENIAAAQILSTLSANEASSTLFYCESFMPTFVVQLQSDNDTIRAATEIMLSNLTKLSIEELTTENLCQFVTNHPIWNYFECNHDMCTVVAILKSDSFNQFQHVMLSAVVCGSGLVQGCSIADVTSLIDELLSLFEKEETPLVIRLNCLLGLTNIAESTPDIMTTVLFTERDAIRALLCGLASNEHHHHVARLLGFAVGQSVNLQSFWDILQEYRARSDLFECLTNLLNDDTNASIAATVLTTWFQSNLLPLKTREVNALCAAGSRISQLASTMPSVLLPLIIEMINICRVATALIENGCIEILVEILKSDATYASPCLQALVRLAKLPLGTERLSSCSGISTMITLLQSLSETSPQDNQVLDIVRILHLISAKEKAMRLEISNAVEVWSNLLQNSMHPDSSDDSMQERNVSCLDSVNQPIRALNYIAYPALAVLVLEVLANISAIGEIRASIVVLSDVYAEVYMWLQFIIEQSFTDEATTKMYSDIIVASLTLIRYRFVAQCAPIDMNEALWDILTTLVGIPALVSTHTNLVFTLNTLCSNVENPERCSLVLSKIDLASYRAMESSTQLRNAWLAFATGLGRSLMLLVFPSDLLQWLVLTSIEDNQTQALHVLELLCLDKEFHAVVLNAPDVLSSLENIIANTQDATALRIYTTLGADVSSNAFDNAKASDELSNDEDESDEGVADLTFGFPKVDYAVEEVDSPEPLSYEQEPVYNCVVQDYPQQSYEPPTYDPAPNSPVNIMAQPPPPTYMDPPGNYQSYNPPYSTSNSESTNYYTTPSYNMYEPPSYPQYPPDERVMCPSCYGAVNVPQGCESYLHTIPCPLCQQPLASSPILPRASTSSNTINISCQGCRRELHIPEGLDLDEVVCPECNAVNKTGSRPNQPDTSLVKCGHCGKMLTVPPGQSTIQCGQCKGISRVMGSDDVVKVTCAKCKTLLAIPTGSRAYKCLKCGNVSNINS</sequence>
<feature type="domain" description="WW" evidence="5">
    <location>
        <begin position="34"/>
        <end position="67"/>
    </location>
</feature>
<dbReference type="Gene3D" id="1.25.10.10">
    <property type="entry name" value="Leucine-rich Repeat Variant"/>
    <property type="match status" value="4"/>
</dbReference>
<accession>A0A1V9ZQM6</accession>
<dbReference type="InterPro" id="IPR001202">
    <property type="entry name" value="WW_dom"/>
</dbReference>
<dbReference type="SUPFAM" id="SSF57903">
    <property type="entry name" value="FYVE/PHD zinc finger"/>
    <property type="match status" value="1"/>
</dbReference>
<dbReference type="Pfam" id="PF00397">
    <property type="entry name" value="WW"/>
    <property type="match status" value="2"/>
</dbReference>
<feature type="domain" description="FYVE-type" evidence="6">
    <location>
        <begin position="141"/>
        <end position="199"/>
    </location>
</feature>
<dbReference type="Gene3D" id="3.30.40.10">
    <property type="entry name" value="Zinc/RING finger domain, C3HC4 (zinc finger)"/>
    <property type="match status" value="1"/>
</dbReference>
<dbReference type="SMART" id="SM00064">
    <property type="entry name" value="FYVE"/>
    <property type="match status" value="1"/>
</dbReference>
<organism evidence="7 8">
    <name type="scientific">Thraustotheca clavata</name>
    <dbReference type="NCBI Taxonomy" id="74557"/>
    <lineage>
        <taxon>Eukaryota</taxon>
        <taxon>Sar</taxon>
        <taxon>Stramenopiles</taxon>
        <taxon>Oomycota</taxon>
        <taxon>Saprolegniomycetes</taxon>
        <taxon>Saprolegniales</taxon>
        <taxon>Achlyaceae</taxon>
        <taxon>Thraustotheca</taxon>
    </lineage>
</organism>
<dbReference type="SUPFAM" id="SSF51045">
    <property type="entry name" value="WW domain"/>
    <property type="match status" value="2"/>
</dbReference>
<protein>
    <submittedName>
        <fullName evidence="7">Uncharacterized protein</fullName>
    </submittedName>
</protein>
<dbReference type="InterPro" id="IPR000306">
    <property type="entry name" value="Znf_FYVE"/>
</dbReference>
<keyword evidence="2 4" id="KW-0863">Zinc-finger</keyword>
<comment type="caution">
    <text evidence="7">The sequence shown here is derived from an EMBL/GenBank/DDBJ whole genome shotgun (WGS) entry which is preliminary data.</text>
</comment>
<dbReference type="InterPro" id="IPR017455">
    <property type="entry name" value="Znf_FYVE-rel"/>
</dbReference>
<dbReference type="PROSITE" id="PS50178">
    <property type="entry name" value="ZF_FYVE"/>
    <property type="match status" value="1"/>
</dbReference>
<dbReference type="Gene3D" id="2.20.70.10">
    <property type="match status" value="2"/>
</dbReference>
<dbReference type="Pfam" id="PF01363">
    <property type="entry name" value="FYVE"/>
    <property type="match status" value="1"/>
</dbReference>
<evidence type="ECO:0000256" key="4">
    <source>
        <dbReference type="PROSITE-ProRule" id="PRU00091"/>
    </source>
</evidence>
<dbReference type="SUPFAM" id="SSF48371">
    <property type="entry name" value="ARM repeat"/>
    <property type="match status" value="3"/>
</dbReference>
<dbReference type="CDD" id="cd00201">
    <property type="entry name" value="WW"/>
    <property type="match status" value="2"/>
</dbReference>
<evidence type="ECO:0000256" key="1">
    <source>
        <dbReference type="ARBA" id="ARBA00022723"/>
    </source>
</evidence>
<dbReference type="PANTHER" id="PTHR23164">
    <property type="entry name" value="EARLY ENDOSOME ANTIGEN 1"/>
    <property type="match status" value="1"/>
</dbReference>
<gene>
    <name evidence="7" type="ORF">THRCLA_06249</name>
</gene>
<evidence type="ECO:0000259" key="6">
    <source>
        <dbReference type="PROSITE" id="PS50178"/>
    </source>
</evidence>
<dbReference type="OrthoDB" id="3045089at2759"/>
<evidence type="ECO:0000313" key="7">
    <source>
        <dbReference type="EMBL" id="OQS00080.1"/>
    </source>
</evidence>
<dbReference type="PROSITE" id="PS01159">
    <property type="entry name" value="WW_DOMAIN_1"/>
    <property type="match status" value="2"/>
</dbReference>
<evidence type="ECO:0000259" key="5">
    <source>
        <dbReference type="PROSITE" id="PS50020"/>
    </source>
</evidence>
<dbReference type="Proteomes" id="UP000243217">
    <property type="component" value="Unassembled WGS sequence"/>
</dbReference>
<evidence type="ECO:0000256" key="2">
    <source>
        <dbReference type="ARBA" id="ARBA00022771"/>
    </source>
</evidence>
<proteinExistence type="predicted"/>
<reference evidence="7 8" key="1">
    <citation type="journal article" date="2014" name="Genome Biol. Evol.">
        <title>The secreted proteins of Achlya hypogyna and Thraustotheca clavata identify the ancestral oomycete secretome and reveal gene acquisitions by horizontal gene transfer.</title>
        <authorList>
            <person name="Misner I."/>
            <person name="Blouin N."/>
            <person name="Leonard G."/>
            <person name="Richards T.A."/>
            <person name="Lane C.E."/>
        </authorList>
    </citation>
    <scope>NUCLEOTIDE SEQUENCE [LARGE SCALE GENOMIC DNA]</scope>
    <source>
        <strain evidence="7 8">ATCC 34112</strain>
    </source>
</reference>
<keyword evidence="3" id="KW-0862">Zinc</keyword>
<evidence type="ECO:0000313" key="8">
    <source>
        <dbReference type="Proteomes" id="UP000243217"/>
    </source>
</evidence>
<keyword evidence="8" id="KW-1185">Reference proteome</keyword>
<name>A0A1V9ZQM6_9STRA</name>
<dbReference type="InterPro" id="IPR013083">
    <property type="entry name" value="Znf_RING/FYVE/PHD"/>
</dbReference>
<dbReference type="InterPro" id="IPR011011">
    <property type="entry name" value="Znf_FYVE_PHD"/>
</dbReference>
<dbReference type="EMBL" id="JNBS01001759">
    <property type="protein sequence ID" value="OQS00080.1"/>
    <property type="molecule type" value="Genomic_DNA"/>
</dbReference>
<evidence type="ECO:0000256" key="3">
    <source>
        <dbReference type="ARBA" id="ARBA00022833"/>
    </source>
</evidence>
<dbReference type="PROSITE" id="PS50020">
    <property type="entry name" value="WW_DOMAIN_2"/>
    <property type="match status" value="2"/>
</dbReference>
<dbReference type="InterPro" id="IPR011989">
    <property type="entry name" value="ARM-like"/>
</dbReference>
<dbReference type="InterPro" id="IPR016024">
    <property type="entry name" value="ARM-type_fold"/>
</dbReference>
<feature type="domain" description="WW" evidence="5">
    <location>
        <begin position="1"/>
        <end position="33"/>
    </location>
</feature>
<dbReference type="SMART" id="SM00456">
    <property type="entry name" value="WW"/>
    <property type="match status" value="2"/>
</dbReference>